<dbReference type="GeneID" id="64705300"/>
<accession>A0A9P7FB44</accession>
<evidence type="ECO:0000313" key="1">
    <source>
        <dbReference type="EMBL" id="KAG2113023.1"/>
    </source>
</evidence>
<keyword evidence="2" id="KW-1185">Reference proteome</keyword>
<sequence length="491" mass="54873">MNSINFSSGFFLNLIAGPDPSFAPFAPVKPVSRPRTQCCDISINSMHKQSTQLREYHFHAFFNCSWMSRPCSRVIKFNPDAPIECQKATPHAPAPPRVSAKVPAVHEIYDAAAKSVRSRHSHKPWKNIAITEYDDAEFEELQAQLVFTWPPDLAAYRREVEERGSHEAAEYADENIVPGAVYDASPIESGSTDSSMTLTPTQEDYDTQTACTPPAILHEGLTEPEVKAGVLEKAVGFQRLRRKAPPPLSFDIKKKQHFIDEIGCTLLIGDGERTAREILLAVQHLLFWFAAPVFCDVEWTIDEGESWAVVGTGSKQKTALLQMLLGHLRITPPYLVDCFLSSQTLLVTHTLWLLYPSRIGPAQQVVPSMTTLLDIAQLEKKTVPWGKYVRRIRLCGHSAKRWKGLSSLLDLPLIALSNGQTRRARIVKVISSEPLTGLDVNIHPILLNVLWSLHESRSPRFIMGLITDSRNNHIDQISNELHIVPSATAPM</sequence>
<protein>
    <submittedName>
        <fullName evidence="1">Uncharacterized protein</fullName>
    </submittedName>
</protein>
<dbReference type="Proteomes" id="UP000823399">
    <property type="component" value="Unassembled WGS sequence"/>
</dbReference>
<gene>
    <name evidence="1" type="ORF">F5147DRAFT_790102</name>
</gene>
<name>A0A9P7FB44_9AGAM</name>
<organism evidence="1 2">
    <name type="scientific">Suillus discolor</name>
    <dbReference type="NCBI Taxonomy" id="1912936"/>
    <lineage>
        <taxon>Eukaryota</taxon>
        <taxon>Fungi</taxon>
        <taxon>Dikarya</taxon>
        <taxon>Basidiomycota</taxon>
        <taxon>Agaricomycotina</taxon>
        <taxon>Agaricomycetes</taxon>
        <taxon>Agaricomycetidae</taxon>
        <taxon>Boletales</taxon>
        <taxon>Suillineae</taxon>
        <taxon>Suillaceae</taxon>
        <taxon>Suillus</taxon>
    </lineage>
</organism>
<comment type="caution">
    <text evidence="1">The sequence shown here is derived from an EMBL/GenBank/DDBJ whole genome shotgun (WGS) entry which is preliminary data.</text>
</comment>
<dbReference type="InterPro" id="IPR027417">
    <property type="entry name" value="P-loop_NTPase"/>
</dbReference>
<dbReference type="OrthoDB" id="2669319at2759"/>
<reference evidence="1" key="1">
    <citation type="journal article" date="2020" name="New Phytol.">
        <title>Comparative genomics reveals dynamic genome evolution in host specialist ectomycorrhizal fungi.</title>
        <authorList>
            <person name="Lofgren L.A."/>
            <person name="Nguyen N.H."/>
            <person name="Vilgalys R."/>
            <person name="Ruytinx J."/>
            <person name="Liao H.L."/>
            <person name="Branco S."/>
            <person name="Kuo A."/>
            <person name="LaButti K."/>
            <person name="Lipzen A."/>
            <person name="Andreopoulos W."/>
            <person name="Pangilinan J."/>
            <person name="Riley R."/>
            <person name="Hundley H."/>
            <person name="Na H."/>
            <person name="Barry K."/>
            <person name="Grigoriev I.V."/>
            <person name="Stajich J.E."/>
            <person name="Kennedy P.G."/>
        </authorList>
    </citation>
    <scope>NUCLEOTIDE SEQUENCE</scope>
    <source>
        <strain evidence="1">FC423</strain>
    </source>
</reference>
<dbReference type="EMBL" id="JABBWM010000013">
    <property type="protein sequence ID" value="KAG2113023.1"/>
    <property type="molecule type" value="Genomic_DNA"/>
</dbReference>
<dbReference type="AlphaFoldDB" id="A0A9P7FB44"/>
<evidence type="ECO:0000313" key="2">
    <source>
        <dbReference type="Proteomes" id="UP000823399"/>
    </source>
</evidence>
<dbReference type="SUPFAM" id="SSF52540">
    <property type="entry name" value="P-loop containing nucleoside triphosphate hydrolases"/>
    <property type="match status" value="1"/>
</dbReference>
<dbReference type="RefSeq" id="XP_041295581.1">
    <property type="nucleotide sequence ID" value="XM_041443041.1"/>
</dbReference>
<dbReference type="Gene3D" id="3.40.50.300">
    <property type="entry name" value="P-loop containing nucleotide triphosphate hydrolases"/>
    <property type="match status" value="1"/>
</dbReference>
<proteinExistence type="predicted"/>